<organism evidence="2">
    <name type="scientific">marine metagenome</name>
    <dbReference type="NCBI Taxonomy" id="408172"/>
    <lineage>
        <taxon>unclassified sequences</taxon>
        <taxon>metagenomes</taxon>
        <taxon>ecological metagenomes</taxon>
    </lineage>
</organism>
<dbReference type="InterPro" id="IPR016181">
    <property type="entry name" value="Acyl_CoA_acyltransferase"/>
</dbReference>
<dbReference type="EMBL" id="UINC01024110">
    <property type="protein sequence ID" value="SVA97121.1"/>
    <property type="molecule type" value="Genomic_DNA"/>
</dbReference>
<dbReference type="Pfam" id="PF13302">
    <property type="entry name" value="Acetyltransf_3"/>
    <property type="match status" value="1"/>
</dbReference>
<evidence type="ECO:0000313" key="2">
    <source>
        <dbReference type="EMBL" id="SVA97121.1"/>
    </source>
</evidence>
<name>A0A382A7B2_9ZZZZ</name>
<dbReference type="PANTHER" id="PTHR43792">
    <property type="entry name" value="GNAT FAMILY, PUTATIVE (AFU_ORTHOLOGUE AFUA_3G00765)-RELATED-RELATED"/>
    <property type="match status" value="1"/>
</dbReference>
<dbReference type="Gene3D" id="3.40.630.30">
    <property type="match status" value="1"/>
</dbReference>
<evidence type="ECO:0000259" key="1">
    <source>
        <dbReference type="Pfam" id="PF13302"/>
    </source>
</evidence>
<dbReference type="InterPro" id="IPR051531">
    <property type="entry name" value="N-acetyltransferase"/>
</dbReference>
<dbReference type="PANTHER" id="PTHR43792:SF1">
    <property type="entry name" value="N-ACETYLTRANSFERASE DOMAIN-CONTAINING PROTEIN"/>
    <property type="match status" value="1"/>
</dbReference>
<proteinExistence type="predicted"/>
<reference evidence="2" key="1">
    <citation type="submission" date="2018-05" db="EMBL/GenBank/DDBJ databases">
        <authorList>
            <person name="Lanie J.A."/>
            <person name="Ng W.-L."/>
            <person name="Kazmierczak K.M."/>
            <person name="Andrzejewski T.M."/>
            <person name="Davidsen T.M."/>
            <person name="Wayne K.J."/>
            <person name="Tettelin H."/>
            <person name="Glass J.I."/>
            <person name="Rusch D."/>
            <person name="Podicherti R."/>
            <person name="Tsui H.-C.T."/>
            <person name="Winkler M.E."/>
        </authorList>
    </citation>
    <scope>NUCLEOTIDE SEQUENCE</scope>
</reference>
<dbReference type="AlphaFoldDB" id="A0A382A7B2"/>
<sequence length="116" mass="13082">MEIIRTSHLILSELTINDANFIFKLYNDRDFIRHIGDRGIASIQDAESFILQGPINSYKINNYGLCLISLLDKKPIGICGLLKRDKLDSPDIGFAILPNFRKQGYAVEASRAILND</sequence>
<dbReference type="GO" id="GO:0016747">
    <property type="term" value="F:acyltransferase activity, transferring groups other than amino-acyl groups"/>
    <property type="evidence" value="ECO:0007669"/>
    <property type="project" value="InterPro"/>
</dbReference>
<gene>
    <name evidence="2" type="ORF">METZ01_LOCUS149975</name>
</gene>
<feature type="non-terminal residue" evidence="2">
    <location>
        <position position="116"/>
    </location>
</feature>
<protein>
    <recommendedName>
        <fullName evidence="1">N-acetyltransferase domain-containing protein</fullName>
    </recommendedName>
</protein>
<dbReference type="InterPro" id="IPR000182">
    <property type="entry name" value="GNAT_dom"/>
</dbReference>
<feature type="domain" description="N-acetyltransferase" evidence="1">
    <location>
        <begin position="9"/>
        <end position="115"/>
    </location>
</feature>
<dbReference type="SUPFAM" id="SSF55729">
    <property type="entry name" value="Acyl-CoA N-acyltransferases (Nat)"/>
    <property type="match status" value="1"/>
</dbReference>
<accession>A0A382A7B2</accession>